<sequence>MSVDATLTKSFFNDRFSVLLRGSDLFHTQRAENLIYLNQMRVLQSQTSDTREVSVTLRYKFNTTRSKYKGTGAGNAEKNRL</sequence>
<dbReference type="RefSeq" id="WP_147785295.1">
    <property type="nucleotide sequence ID" value="NZ_SDIK01000003.1"/>
</dbReference>
<feature type="domain" description="Outer membrane protein beta-barrel" evidence="1">
    <location>
        <begin position="2"/>
        <end position="59"/>
    </location>
</feature>
<proteinExistence type="predicted"/>
<protein>
    <recommendedName>
        <fullName evidence="1">Outer membrane protein beta-barrel domain-containing protein</fullName>
    </recommendedName>
</protein>
<dbReference type="EMBL" id="SDIK01000003">
    <property type="protein sequence ID" value="TXJ63450.1"/>
    <property type="molecule type" value="Genomic_DNA"/>
</dbReference>
<evidence type="ECO:0000259" key="1">
    <source>
        <dbReference type="Pfam" id="PF14905"/>
    </source>
</evidence>
<reference evidence="3" key="1">
    <citation type="submission" date="2019-05" db="EMBL/GenBank/DDBJ databases">
        <title>Prevotella brunnea sp. nov., isolated from a wound of a patient.</title>
        <authorList>
            <person name="Buhl M."/>
        </authorList>
    </citation>
    <scope>NUCLEOTIDE SEQUENCE [LARGE SCALE GENOMIC DNA]</scope>
    <source>
        <strain evidence="3">A2672</strain>
    </source>
</reference>
<dbReference type="AlphaFoldDB" id="A0A5C8GN32"/>
<dbReference type="Pfam" id="PF14905">
    <property type="entry name" value="OMP_b-brl_3"/>
    <property type="match status" value="1"/>
</dbReference>
<gene>
    <name evidence="2" type="ORF">ETF27_00270</name>
</gene>
<accession>A0A5C8GN32</accession>
<organism evidence="2 3">
    <name type="scientific">Prevotella brunnea</name>
    <dbReference type="NCBI Taxonomy" id="2508867"/>
    <lineage>
        <taxon>Bacteria</taxon>
        <taxon>Pseudomonadati</taxon>
        <taxon>Bacteroidota</taxon>
        <taxon>Bacteroidia</taxon>
        <taxon>Bacteroidales</taxon>
        <taxon>Prevotellaceae</taxon>
        <taxon>Prevotella</taxon>
    </lineage>
</organism>
<dbReference type="Proteomes" id="UP000321612">
    <property type="component" value="Unassembled WGS sequence"/>
</dbReference>
<dbReference type="OrthoDB" id="905020at2"/>
<dbReference type="InterPro" id="IPR041700">
    <property type="entry name" value="OMP_b-brl_3"/>
</dbReference>
<name>A0A5C8GN32_9BACT</name>
<comment type="caution">
    <text evidence="2">The sequence shown here is derived from an EMBL/GenBank/DDBJ whole genome shotgun (WGS) entry which is preliminary data.</text>
</comment>
<keyword evidence="3" id="KW-1185">Reference proteome</keyword>
<evidence type="ECO:0000313" key="2">
    <source>
        <dbReference type="EMBL" id="TXJ63450.1"/>
    </source>
</evidence>
<evidence type="ECO:0000313" key="3">
    <source>
        <dbReference type="Proteomes" id="UP000321612"/>
    </source>
</evidence>